<protein>
    <submittedName>
        <fullName evidence="1">Uncharacterized protein</fullName>
    </submittedName>
</protein>
<sequence>MNEEEEEISGGFDRKQGNRESGGGSFTKPISEIQRSYRLLIKTRTLDRMKITNLHRSPLAVRQDEGTPGRSSWEEVGKSVGLR</sequence>
<reference evidence="2" key="1">
    <citation type="journal article" date="2022" name="Mol. Ecol. Resour.">
        <title>The genomes of chicory, endive, great burdock and yacon provide insights into Asteraceae palaeo-polyploidization history and plant inulin production.</title>
        <authorList>
            <person name="Fan W."/>
            <person name="Wang S."/>
            <person name="Wang H."/>
            <person name="Wang A."/>
            <person name="Jiang F."/>
            <person name="Liu H."/>
            <person name="Zhao H."/>
            <person name="Xu D."/>
            <person name="Zhang Y."/>
        </authorList>
    </citation>
    <scope>NUCLEOTIDE SEQUENCE [LARGE SCALE GENOMIC DNA]</scope>
    <source>
        <strain evidence="2">cv. Punajuju</strain>
    </source>
</reference>
<keyword evidence="2" id="KW-1185">Reference proteome</keyword>
<proteinExistence type="predicted"/>
<dbReference type="Proteomes" id="UP001055811">
    <property type="component" value="Linkage Group LG08"/>
</dbReference>
<reference evidence="1 2" key="2">
    <citation type="journal article" date="2022" name="Mol. Ecol. Resour.">
        <title>The genomes of chicory, endive, great burdock and yacon provide insights into Asteraceae paleo-polyploidization history and plant inulin production.</title>
        <authorList>
            <person name="Fan W."/>
            <person name="Wang S."/>
            <person name="Wang H."/>
            <person name="Wang A."/>
            <person name="Jiang F."/>
            <person name="Liu H."/>
            <person name="Zhao H."/>
            <person name="Xu D."/>
            <person name="Zhang Y."/>
        </authorList>
    </citation>
    <scope>NUCLEOTIDE SEQUENCE [LARGE SCALE GENOMIC DNA]</scope>
    <source>
        <strain evidence="2">cv. Punajuju</strain>
        <tissue evidence="1">Leaves</tissue>
    </source>
</reference>
<accession>A0ACB8ZUA5</accession>
<comment type="caution">
    <text evidence="1">The sequence shown here is derived from an EMBL/GenBank/DDBJ whole genome shotgun (WGS) entry which is preliminary data.</text>
</comment>
<gene>
    <name evidence="1" type="ORF">L2E82_45955</name>
</gene>
<evidence type="ECO:0000313" key="1">
    <source>
        <dbReference type="EMBL" id="KAI3701301.1"/>
    </source>
</evidence>
<evidence type="ECO:0000313" key="2">
    <source>
        <dbReference type="Proteomes" id="UP001055811"/>
    </source>
</evidence>
<organism evidence="1 2">
    <name type="scientific">Cichorium intybus</name>
    <name type="common">Chicory</name>
    <dbReference type="NCBI Taxonomy" id="13427"/>
    <lineage>
        <taxon>Eukaryota</taxon>
        <taxon>Viridiplantae</taxon>
        <taxon>Streptophyta</taxon>
        <taxon>Embryophyta</taxon>
        <taxon>Tracheophyta</taxon>
        <taxon>Spermatophyta</taxon>
        <taxon>Magnoliopsida</taxon>
        <taxon>eudicotyledons</taxon>
        <taxon>Gunneridae</taxon>
        <taxon>Pentapetalae</taxon>
        <taxon>asterids</taxon>
        <taxon>campanulids</taxon>
        <taxon>Asterales</taxon>
        <taxon>Asteraceae</taxon>
        <taxon>Cichorioideae</taxon>
        <taxon>Cichorieae</taxon>
        <taxon>Cichoriinae</taxon>
        <taxon>Cichorium</taxon>
    </lineage>
</organism>
<name>A0ACB8ZUA5_CICIN</name>
<dbReference type="EMBL" id="CM042016">
    <property type="protein sequence ID" value="KAI3701301.1"/>
    <property type="molecule type" value="Genomic_DNA"/>
</dbReference>